<name>A0A841J710_9SPHI</name>
<protein>
    <submittedName>
        <fullName evidence="1">Uncharacterized protein</fullName>
    </submittedName>
</protein>
<dbReference type="AlphaFoldDB" id="A0A841J710"/>
<proteinExistence type="predicted"/>
<accession>A0A841J710</accession>
<sequence>MIKKINGYDLSLAFGIHLNGDRSTTNSFEVPNDVNPVFSHTWDDGVVEYDLNATPTLAPRVFTINGYMVVGFDDDYVATKMALNTILYQNYVTFEDPDLDIKVNARLKPGGNKWNRITPLDAATIVVEVTLQFDEILQDVPFKDDEQQTITYLVDSQLRYYNTQDNKFMISSNG</sequence>
<dbReference type="Proteomes" id="UP000548326">
    <property type="component" value="Unassembled WGS sequence"/>
</dbReference>
<dbReference type="EMBL" id="JACHCA010000003">
    <property type="protein sequence ID" value="MBB6126969.1"/>
    <property type="molecule type" value="Genomic_DNA"/>
</dbReference>
<evidence type="ECO:0000313" key="1">
    <source>
        <dbReference type="EMBL" id="MBB6126969.1"/>
    </source>
</evidence>
<organism evidence="1 2">
    <name type="scientific">Mucilaginibacter lappiensis</name>
    <dbReference type="NCBI Taxonomy" id="354630"/>
    <lineage>
        <taxon>Bacteria</taxon>
        <taxon>Pseudomonadati</taxon>
        <taxon>Bacteroidota</taxon>
        <taxon>Sphingobacteriia</taxon>
        <taxon>Sphingobacteriales</taxon>
        <taxon>Sphingobacteriaceae</taxon>
        <taxon>Mucilaginibacter</taxon>
    </lineage>
</organism>
<comment type="caution">
    <text evidence="1">The sequence shown here is derived from an EMBL/GenBank/DDBJ whole genome shotgun (WGS) entry which is preliminary data.</text>
</comment>
<evidence type="ECO:0000313" key="2">
    <source>
        <dbReference type="Proteomes" id="UP000548326"/>
    </source>
</evidence>
<dbReference type="RefSeq" id="WP_183586147.1">
    <property type="nucleotide sequence ID" value="NZ_JACHCA010000003.1"/>
</dbReference>
<reference evidence="1 2" key="1">
    <citation type="submission" date="2020-08" db="EMBL/GenBank/DDBJ databases">
        <title>Genomic Encyclopedia of Type Strains, Phase IV (KMG-V): Genome sequencing to study the core and pangenomes of soil and plant-associated prokaryotes.</title>
        <authorList>
            <person name="Whitman W."/>
        </authorList>
    </citation>
    <scope>NUCLEOTIDE SEQUENCE [LARGE SCALE GENOMIC DNA]</scope>
    <source>
        <strain evidence="1 2">MP601</strain>
    </source>
</reference>
<gene>
    <name evidence="1" type="ORF">HDF22_001075</name>
</gene>